<evidence type="ECO:0000256" key="3">
    <source>
        <dbReference type="ARBA" id="ARBA00022857"/>
    </source>
</evidence>
<feature type="active site" description="Thioimide intermediate" evidence="5">
    <location>
        <position position="52"/>
    </location>
</feature>
<dbReference type="SUPFAM" id="SSF55620">
    <property type="entry name" value="Tetrahydrobiopterin biosynthesis enzymes-like"/>
    <property type="match status" value="1"/>
</dbReference>
<dbReference type="GO" id="GO:0005737">
    <property type="term" value="C:cytoplasm"/>
    <property type="evidence" value="ECO:0007669"/>
    <property type="project" value="UniProtKB-SubCell"/>
</dbReference>
<dbReference type="GO" id="GO:0008616">
    <property type="term" value="P:tRNA queuosine(34) biosynthetic process"/>
    <property type="evidence" value="ECO:0007669"/>
    <property type="project" value="UniProtKB-UniRule"/>
</dbReference>
<dbReference type="RefSeq" id="WP_092064330.1">
    <property type="nucleotide sequence ID" value="NZ_FNIN01000003.1"/>
</dbReference>
<dbReference type="STRING" id="206665.SAMN04488516_103129"/>
<dbReference type="HAMAP" id="MF_00818">
    <property type="entry name" value="QueF_type1"/>
    <property type="match status" value="1"/>
</dbReference>
<evidence type="ECO:0000256" key="4">
    <source>
        <dbReference type="ARBA" id="ARBA00023002"/>
    </source>
</evidence>
<dbReference type="PANTHER" id="PTHR34354">
    <property type="entry name" value="NADPH-DEPENDENT 7-CYANO-7-DEAZAGUANINE REDUCTASE"/>
    <property type="match status" value="1"/>
</dbReference>
<dbReference type="Gene3D" id="3.30.1130.10">
    <property type="match status" value="1"/>
</dbReference>
<keyword evidence="7" id="KW-1185">Reference proteome</keyword>
<keyword evidence="1 5" id="KW-0963">Cytoplasm</keyword>
<dbReference type="PIRSF" id="PIRSF027377">
    <property type="entry name" value="Nitrile_oxidored_QueF"/>
    <property type="match status" value="1"/>
</dbReference>
<keyword evidence="4 5" id="KW-0560">Oxidoreductase</keyword>
<dbReference type="EMBL" id="FNIN01000003">
    <property type="protein sequence ID" value="SDN59718.1"/>
    <property type="molecule type" value="Genomic_DNA"/>
</dbReference>
<keyword evidence="3 5" id="KW-0521">NADP</keyword>
<evidence type="ECO:0000313" key="7">
    <source>
        <dbReference type="Proteomes" id="UP000199602"/>
    </source>
</evidence>
<dbReference type="UniPathway" id="UPA00392"/>
<dbReference type="InterPro" id="IPR029500">
    <property type="entry name" value="QueF"/>
</dbReference>
<evidence type="ECO:0000313" key="6">
    <source>
        <dbReference type="EMBL" id="SDN59718.1"/>
    </source>
</evidence>
<comment type="subcellular location">
    <subcellularLocation>
        <location evidence="5">Cytoplasm</location>
    </subcellularLocation>
</comment>
<accession>A0A1H0CPD3</accession>
<feature type="binding site" evidence="5">
    <location>
        <begin position="74"/>
        <end position="76"/>
    </location>
    <ligand>
        <name>substrate</name>
    </ligand>
</feature>
<dbReference type="PANTHER" id="PTHR34354:SF1">
    <property type="entry name" value="NADPH-DEPENDENT 7-CYANO-7-DEAZAGUANINE REDUCTASE"/>
    <property type="match status" value="1"/>
</dbReference>
<dbReference type="InterPro" id="IPR043133">
    <property type="entry name" value="GTP-CH-I_C/QueF"/>
</dbReference>
<dbReference type="Proteomes" id="UP000199602">
    <property type="component" value="Unassembled WGS sequence"/>
</dbReference>
<dbReference type="NCBIfam" id="TIGR03139">
    <property type="entry name" value="QueF-II"/>
    <property type="match status" value="1"/>
</dbReference>
<dbReference type="GO" id="GO:0033739">
    <property type="term" value="F:preQ1 synthase activity"/>
    <property type="evidence" value="ECO:0007669"/>
    <property type="project" value="UniProtKB-UniRule"/>
</dbReference>
<dbReference type="EC" id="1.7.1.13" evidence="5"/>
<comment type="catalytic activity">
    <reaction evidence="5">
        <text>7-aminomethyl-7-carbaguanine + 2 NADP(+) = 7-cyano-7-carbaguanine + 2 NADPH + 3 H(+)</text>
        <dbReference type="Rhea" id="RHEA:13409"/>
        <dbReference type="ChEBI" id="CHEBI:15378"/>
        <dbReference type="ChEBI" id="CHEBI:45075"/>
        <dbReference type="ChEBI" id="CHEBI:57783"/>
        <dbReference type="ChEBI" id="CHEBI:58349"/>
        <dbReference type="ChEBI" id="CHEBI:58703"/>
        <dbReference type="EC" id="1.7.1.13"/>
    </reaction>
</comment>
<dbReference type="AlphaFoldDB" id="A0A1H0CPD3"/>
<dbReference type="OrthoDB" id="9789995at2"/>
<dbReference type="InterPro" id="IPR050084">
    <property type="entry name" value="NADPH_dep_7-cyano-7-deazaG_red"/>
</dbReference>
<sequence>MFDDVSDLKLLGKSKTEYPSKVSPDLLESFPNRFPNRDYWVTLISDEFTSLCPMTGQPDYGTIVIKYRPDKRCIESKSLKFYLFSYRQEPTFMETVVNRILDDLVNACSPKEMIVVGKFKPRGGVVIEVEAHYKK</sequence>
<feature type="active site" description="Proton donor" evidence="5">
    <location>
        <position position="59"/>
    </location>
</feature>
<evidence type="ECO:0000256" key="5">
    <source>
        <dbReference type="HAMAP-Rule" id="MF_00818"/>
    </source>
</evidence>
<gene>
    <name evidence="5" type="primary">queF</name>
    <name evidence="6" type="ORF">SAMN04488516_103129</name>
</gene>
<proteinExistence type="inferred from homology"/>
<name>A0A1H0CPD3_9BACT</name>
<keyword evidence="2 5" id="KW-0671">Queuosine biosynthesis</keyword>
<dbReference type="Pfam" id="PF14489">
    <property type="entry name" value="QueF"/>
    <property type="match status" value="1"/>
</dbReference>
<comment type="function">
    <text evidence="5">Catalyzes the NADPH-dependent reduction of 7-cyano-7-deazaguanine (preQ0) to 7-aminomethyl-7-deazaguanine (preQ1).</text>
</comment>
<dbReference type="InterPro" id="IPR016856">
    <property type="entry name" value="QueF_type1"/>
</dbReference>
<evidence type="ECO:0000256" key="1">
    <source>
        <dbReference type="ARBA" id="ARBA00022490"/>
    </source>
</evidence>
<feature type="binding site" evidence="5">
    <location>
        <begin position="93"/>
        <end position="94"/>
    </location>
    <ligand>
        <name>substrate</name>
    </ligand>
</feature>
<organism evidence="6 7">
    <name type="scientific">Desulfonauticus submarinus</name>
    <dbReference type="NCBI Taxonomy" id="206665"/>
    <lineage>
        <taxon>Bacteria</taxon>
        <taxon>Pseudomonadati</taxon>
        <taxon>Thermodesulfobacteriota</taxon>
        <taxon>Desulfovibrionia</taxon>
        <taxon>Desulfovibrionales</taxon>
        <taxon>Desulfonauticaceae</taxon>
        <taxon>Desulfonauticus</taxon>
    </lineage>
</organism>
<reference evidence="6 7" key="1">
    <citation type="submission" date="2016-10" db="EMBL/GenBank/DDBJ databases">
        <authorList>
            <person name="de Groot N.N."/>
        </authorList>
    </citation>
    <scope>NUCLEOTIDE SEQUENCE [LARGE SCALE GENOMIC DNA]</scope>
    <source>
        <strain evidence="6 7">DSM 15269</strain>
    </source>
</reference>
<comment type="similarity">
    <text evidence="5">Belongs to the GTP cyclohydrolase I family. QueF type 1 subfamily.</text>
</comment>
<evidence type="ECO:0000256" key="2">
    <source>
        <dbReference type="ARBA" id="ARBA00022785"/>
    </source>
</evidence>
<comment type="pathway">
    <text evidence="5">tRNA modification; tRNA-queuosine biosynthesis.</text>
</comment>
<protein>
    <recommendedName>
        <fullName evidence="5">NADPH-dependent 7-cyano-7-deazaguanine reductase</fullName>
        <ecNumber evidence="5">1.7.1.13</ecNumber>
    </recommendedName>
    <alternativeName>
        <fullName evidence="5">7-cyano-7-carbaguanine reductase</fullName>
    </alternativeName>
    <alternativeName>
        <fullName evidence="5">NADPH-dependent nitrile oxidoreductase</fullName>
    </alternativeName>
    <alternativeName>
        <fullName evidence="5">PreQ(0) reductase</fullName>
    </alternativeName>
</protein>